<gene>
    <name evidence="3" type="primary">LOC118765683</name>
</gene>
<protein>
    <submittedName>
        <fullName evidence="3">Uncharacterized protein LOC118765683</fullName>
    </submittedName>
</protein>
<sequence>MGSNGEKMVTRKTEEESLKISPPEVRLKRGEVKRNERGGENQMKKRWYYVEYHKNIHTETEILKMKSVIWVKLPKDGTKAIIIELNCYEELKNRYDMGTVQFEVEFEKVEPVIDRSDVIALCQWIASNKTVFIGKTMHQESDVDRGIIHGLVTCNGS</sequence>
<keyword evidence="2" id="KW-1185">Reference proteome</keyword>
<evidence type="ECO:0000313" key="3">
    <source>
        <dbReference type="RefSeq" id="XP_036363961.1"/>
    </source>
</evidence>
<feature type="compositionally biased region" description="Basic and acidic residues" evidence="1">
    <location>
        <begin position="8"/>
        <end position="18"/>
    </location>
</feature>
<dbReference type="RefSeq" id="XP_036363961.1">
    <property type="nucleotide sequence ID" value="XM_036508068.1"/>
</dbReference>
<dbReference type="Proteomes" id="UP000515154">
    <property type="component" value="Linkage group LG12"/>
</dbReference>
<name>A0A7E6F871_9MOLL</name>
<organism evidence="2 3">
    <name type="scientific">Octopus sinensis</name>
    <name type="common">East Asian common octopus</name>
    <dbReference type="NCBI Taxonomy" id="2607531"/>
    <lineage>
        <taxon>Eukaryota</taxon>
        <taxon>Metazoa</taxon>
        <taxon>Spiralia</taxon>
        <taxon>Lophotrochozoa</taxon>
        <taxon>Mollusca</taxon>
        <taxon>Cephalopoda</taxon>
        <taxon>Coleoidea</taxon>
        <taxon>Octopodiformes</taxon>
        <taxon>Octopoda</taxon>
        <taxon>Incirrata</taxon>
        <taxon>Octopodidae</taxon>
        <taxon>Octopus</taxon>
    </lineage>
</organism>
<feature type="compositionally biased region" description="Basic and acidic residues" evidence="1">
    <location>
        <begin position="25"/>
        <end position="38"/>
    </location>
</feature>
<accession>A0A7E6F871</accession>
<dbReference type="AlphaFoldDB" id="A0A7E6F871"/>
<proteinExistence type="predicted"/>
<feature type="region of interest" description="Disordered" evidence="1">
    <location>
        <begin position="1"/>
        <end position="38"/>
    </location>
</feature>
<reference evidence="3" key="1">
    <citation type="submission" date="2025-08" db="UniProtKB">
        <authorList>
            <consortium name="RefSeq"/>
        </authorList>
    </citation>
    <scope>IDENTIFICATION</scope>
</reference>
<dbReference type="KEGG" id="osn:118765683"/>
<evidence type="ECO:0000256" key="1">
    <source>
        <dbReference type="SAM" id="MobiDB-lite"/>
    </source>
</evidence>
<evidence type="ECO:0000313" key="2">
    <source>
        <dbReference type="Proteomes" id="UP000515154"/>
    </source>
</evidence>